<reference evidence="6" key="1">
    <citation type="journal article" date="2022" name="New Phytol.">
        <title>Evolutionary transition to the ectomycorrhizal habit in the genomes of a hyperdiverse lineage of mushroom-forming fungi.</title>
        <authorList>
            <person name="Looney B."/>
            <person name="Miyauchi S."/>
            <person name="Morin E."/>
            <person name="Drula E."/>
            <person name="Courty P.E."/>
            <person name="Kohler A."/>
            <person name="Kuo A."/>
            <person name="LaButti K."/>
            <person name="Pangilinan J."/>
            <person name="Lipzen A."/>
            <person name="Riley R."/>
            <person name="Andreopoulos W."/>
            <person name="He G."/>
            <person name="Johnson J."/>
            <person name="Nolan M."/>
            <person name="Tritt A."/>
            <person name="Barry K.W."/>
            <person name="Grigoriev I.V."/>
            <person name="Nagy L.G."/>
            <person name="Hibbett D."/>
            <person name="Henrissat B."/>
            <person name="Matheny P.B."/>
            <person name="Labbe J."/>
            <person name="Martin F.M."/>
        </authorList>
    </citation>
    <scope>NUCLEOTIDE SEQUENCE</scope>
    <source>
        <strain evidence="6">BPL690</strain>
    </source>
</reference>
<dbReference type="Pfam" id="PF17820">
    <property type="entry name" value="PDZ_6"/>
    <property type="match status" value="1"/>
</dbReference>
<protein>
    <recommendedName>
        <fullName evidence="3">Probable 26S proteasome regulatory subunit p27</fullName>
    </recommendedName>
</protein>
<dbReference type="GO" id="GO:0070682">
    <property type="term" value="P:proteasome regulatory particle assembly"/>
    <property type="evidence" value="ECO:0007669"/>
    <property type="project" value="InterPro"/>
</dbReference>
<dbReference type="GO" id="GO:0005737">
    <property type="term" value="C:cytoplasm"/>
    <property type="evidence" value="ECO:0007669"/>
    <property type="project" value="TreeGrafter"/>
</dbReference>
<dbReference type="InterPro" id="IPR036034">
    <property type="entry name" value="PDZ_sf"/>
</dbReference>
<dbReference type="PANTHER" id="PTHR12651">
    <property type="entry name" value="26S PROTEASOME NON-ATPASE REGULATORY SUBUNIT 9"/>
    <property type="match status" value="1"/>
</dbReference>
<feature type="domain" description="Nas2 N-terminal" evidence="5">
    <location>
        <begin position="16"/>
        <end position="92"/>
    </location>
</feature>
<dbReference type="PANTHER" id="PTHR12651:SF1">
    <property type="entry name" value="26S PROTEASOME NON-ATPASE REGULATORY SUBUNIT 9"/>
    <property type="match status" value="1"/>
</dbReference>
<accession>A0AAD4QQC4</accession>
<keyword evidence="7" id="KW-1185">Reference proteome</keyword>
<evidence type="ECO:0000313" key="6">
    <source>
        <dbReference type="EMBL" id="KAI0304521.1"/>
    </source>
</evidence>
<comment type="caution">
    <text evidence="6">The sequence shown here is derived from an EMBL/GenBank/DDBJ whole genome shotgun (WGS) entry which is preliminary data.</text>
</comment>
<gene>
    <name evidence="6" type="ORF">B0F90DRAFT_1626023</name>
</gene>
<dbReference type="AlphaFoldDB" id="A0AAD4QQC4"/>
<name>A0AAD4QQC4_9AGAM</name>
<dbReference type="InterPro" id="IPR041489">
    <property type="entry name" value="PDZ_6"/>
</dbReference>
<dbReference type="SUPFAM" id="SSF50156">
    <property type="entry name" value="PDZ domain-like"/>
    <property type="match status" value="1"/>
</dbReference>
<evidence type="ECO:0000259" key="5">
    <source>
        <dbReference type="Pfam" id="PF18265"/>
    </source>
</evidence>
<feature type="domain" description="PDZ" evidence="4">
    <location>
        <begin position="126"/>
        <end position="180"/>
    </location>
</feature>
<comment type="similarity">
    <text evidence="1">Belongs to the proteasome subunit p27 family.</text>
</comment>
<dbReference type="Proteomes" id="UP001203297">
    <property type="component" value="Unassembled WGS sequence"/>
</dbReference>
<evidence type="ECO:0000256" key="2">
    <source>
        <dbReference type="ARBA" id="ARBA00023186"/>
    </source>
</evidence>
<keyword evidence="2" id="KW-0143">Chaperone</keyword>
<dbReference type="Pfam" id="PF18265">
    <property type="entry name" value="Nas2_N"/>
    <property type="match status" value="1"/>
</dbReference>
<dbReference type="Gene3D" id="2.30.42.10">
    <property type="match status" value="1"/>
</dbReference>
<organism evidence="6 7">
    <name type="scientific">Multifurca ochricompacta</name>
    <dbReference type="NCBI Taxonomy" id="376703"/>
    <lineage>
        <taxon>Eukaryota</taxon>
        <taxon>Fungi</taxon>
        <taxon>Dikarya</taxon>
        <taxon>Basidiomycota</taxon>
        <taxon>Agaricomycotina</taxon>
        <taxon>Agaricomycetes</taxon>
        <taxon>Russulales</taxon>
        <taxon>Russulaceae</taxon>
        <taxon>Multifurca</taxon>
    </lineage>
</organism>
<evidence type="ECO:0000256" key="3">
    <source>
        <dbReference type="ARBA" id="ARBA00068021"/>
    </source>
</evidence>
<evidence type="ECO:0000259" key="4">
    <source>
        <dbReference type="Pfam" id="PF17820"/>
    </source>
</evidence>
<evidence type="ECO:0000256" key="1">
    <source>
        <dbReference type="ARBA" id="ARBA00005256"/>
    </source>
</evidence>
<dbReference type="GO" id="GO:0005634">
    <property type="term" value="C:nucleus"/>
    <property type="evidence" value="ECO:0007669"/>
    <property type="project" value="TreeGrafter"/>
</dbReference>
<proteinExistence type="inferred from homology"/>
<evidence type="ECO:0000313" key="7">
    <source>
        <dbReference type="Proteomes" id="UP001203297"/>
    </source>
</evidence>
<dbReference type="EMBL" id="WTXG01000007">
    <property type="protein sequence ID" value="KAI0304521.1"/>
    <property type="molecule type" value="Genomic_DNA"/>
</dbReference>
<dbReference type="InterPro" id="IPR040815">
    <property type="entry name" value="Nas2_N"/>
</dbReference>
<dbReference type="FunFam" id="2.30.42.10:FF:000107">
    <property type="entry name" value="26S proteasome non-ATPase regulatory subunit 9"/>
    <property type="match status" value="1"/>
</dbReference>
<dbReference type="Gene3D" id="6.10.140.1710">
    <property type="match status" value="1"/>
</dbReference>
<dbReference type="InterPro" id="IPR035269">
    <property type="entry name" value="PSMD9"/>
</dbReference>
<sequence length="213" mass="23162">MGYTLPSPDSPAERARALMARKDALEAELEAQGSILKANNTDMRQPLVDHDGFPRADLDVWAVRHARVRVIELRNDLTTLMDEMAKTLETIYPRSRPEPPQAENDGTIAAPGTEGTLAELLPFARVNGVAPGSPAADAGMERGDLVVKFGELRHPQSNLQAVATLVADNENKAISVLVRRLGVERVTALRLIPRQGWGGRGSLGWSIFPLNCL</sequence>